<dbReference type="Pfam" id="PF00589">
    <property type="entry name" value="Phage_integrase"/>
    <property type="match status" value="1"/>
</dbReference>
<dbReference type="Gene3D" id="1.10.150.130">
    <property type="match status" value="1"/>
</dbReference>
<accession>A0ABM3MKR4</accession>
<keyword evidence="3" id="KW-0233">DNA recombination</keyword>
<evidence type="ECO:0000313" key="6">
    <source>
        <dbReference type="RefSeq" id="XP_052751844.1"/>
    </source>
</evidence>
<dbReference type="PANTHER" id="PTHR35617">
    <property type="entry name" value="PHAGE_INTEGRASE DOMAIN-CONTAINING PROTEIN"/>
    <property type="match status" value="1"/>
</dbReference>
<evidence type="ECO:0000313" key="5">
    <source>
        <dbReference type="Proteomes" id="UP001652740"/>
    </source>
</evidence>
<sequence>MPKRKREESKEERWSRKMKKYEAKLLKTQCRNTKRIVYSSDEDDVHIEEHPVPGETELFNVGNISSEQQEIFSDLDSYQDLPPKEVPLTVTENNEEVAECIDSELLQALGENESEITEYGDEIYKDIATRFQKILIEGLRKENREELIKKYLFPKNLPFLKAPTLNPELWFKLQGPIGSTTSVRQSNQLATTSRWAQNFICESATCSRRTGATQSPSATTAAAASAAPTSLQAATSSRSVAELNTESQFSSPATWSTFLGSERVIREGFSKQGVPKAAVDVMISSLSRNTISQYNSSLRKWWEYCNQNHCDFYEVNLSSLLIFLTECFQSGSSYGTLNNHRSAISLISSNNIGHNEKIKRFFKGIFKLKPVFPRYIVTWDTNIVLNHLANLSNDSINLEMLSKKLVMLLALATGQRTQTLSLIKISNITYYNDRIVIAISDLIKTSGIGRRQPVLNLPFFNSRPSICPAATLKFYVASTSFVRPNDVDHLILTSRKPYKAVSSQTLGRWIKLTLQESGIDTSIFGAHSTRHASTSAASRAGLSVDVIRKVAGWSDQSAVFANFYNRPIIDTTSNLLIN</sequence>
<dbReference type="RefSeq" id="XP_052751844.1">
    <property type="nucleotide sequence ID" value="XM_052895884.1"/>
</dbReference>
<gene>
    <name evidence="6" type="primary">LOC128199980</name>
</gene>
<name>A0ABM3MKR4_GALME</name>
<evidence type="ECO:0000256" key="2">
    <source>
        <dbReference type="ARBA" id="ARBA00023125"/>
    </source>
</evidence>
<dbReference type="InterPro" id="IPR013762">
    <property type="entry name" value="Integrase-like_cat_sf"/>
</dbReference>
<evidence type="ECO:0000256" key="1">
    <source>
        <dbReference type="ARBA" id="ARBA00022908"/>
    </source>
</evidence>
<dbReference type="InterPro" id="IPR002104">
    <property type="entry name" value="Integrase_catalytic"/>
</dbReference>
<keyword evidence="2" id="KW-0238">DNA-binding</keyword>
<dbReference type="Gene3D" id="1.10.443.10">
    <property type="entry name" value="Intergrase catalytic core"/>
    <property type="match status" value="1"/>
</dbReference>
<organism evidence="5 6">
    <name type="scientific">Galleria mellonella</name>
    <name type="common">Greater wax moth</name>
    <dbReference type="NCBI Taxonomy" id="7137"/>
    <lineage>
        <taxon>Eukaryota</taxon>
        <taxon>Metazoa</taxon>
        <taxon>Ecdysozoa</taxon>
        <taxon>Arthropoda</taxon>
        <taxon>Hexapoda</taxon>
        <taxon>Insecta</taxon>
        <taxon>Pterygota</taxon>
        <taxon>Neoptera</taxon>
        <taxon>Endopterygota</taxon>
        <taxon>Lepidoptera</taxon>
        <taxon>Glossata</taxon>
        <taxon>Ditrysia</taxon>
        <taxon>Pyraloidea</taxon>
        <taxon>Pyralidae</taxon>
        <taxon>Galleriinae</taxon>
        <taxon>Galleria</taxon>
    </lineage>
</organism>
<protein>
    <submittedName>
        <fullName evidence="6">Uncharacterized protein LOC128199980</fullName>
    </submittedName>
</protein>
<dbReference type="PANTHER" id="PTHR35617:SF3">
    <property type="entry name" value="CORE-BINDING (CB) DOMAIN-CONTAINING PROTEIN"/>
    <property type="match status" value="1"/>
</dbReference>
<dbReference type="GeneID" id="128199980"/>
<proteinExistence type="predicted"/>
<dbReference type="SUPFAM" id="SSF56349">
    <property type="entry name" value="DNA breaking-rejoining enzymes"/>
    <property type="match status" value="1"/>
</dbReference>
<dbReference type="InterPro" id="IPR004107">
    <property type="entry name" value="Integrase_SAM-like_N"/>
</dbReference>
<dbReference type="Proteomes" id="UP001652740">
    <property type="component" value="Unplaced"/>
</dbReference>
<dbReference type="PROSITE" id="PS51898">
    <property type="entry name" value="TYR_RECOMBINASE"/>
    <property type="match status" value="1"/>
</dbReference>
<feature type="domain" description="Tyr recombinase" evidence="4">
    <location>
        <begin position="371"/>
        <end position="577"/>
    </location>
</feature>
<evidence type="ECO:0000259" key="4">
    <source>
        <dbReference type="PROSITE" id="PS51898"/>
    </source>
</evidence>
<keyword evidence="1" id="KW-0229">DNA integration</keyword>
<evidence type="ECO:0000256" key="3">
    <source>
        <dbReference type="ARBA" id="ARBA00023172"/>
    </source>
</evidence>
<dbReference type="InterPro" id="IPR010998">
    <property type="entry name" value="Integrase_recombinase_N"/>
</dbReference>
<reference evidence="6" key="1">
    <citation type="submission" date="2025-08" db="UniProtKB">
        <authorList>
            <consortium name="RefSeq"/>
        </authorList>
    </citation>
    <scope>IDENTIFICATION</scope>
    <source>
        <tissue evidence="6">Whole larvae</tissue>
    </source>
</reference>
<dbReference type="InterPro" id="IPR011010">
    <property type="entry name" value="DNA_brk_join_enz"/>
</dbReference>
<dbReference type="Pfam" id="PF02899">
    <property type="entry name" value="Phage_int_SAM_1"/>
    <property type="match status" value="1"/>
</dbReference>
<keyword evidence="5" id="KW-1185">Reference proteome</keyword>